<dbReference type="PANTHER" id="PTHR32387">
    <property type="entry name" value="WU:FJ29H11"/>
    <property type="match status" value="1"/>
</dbReference>
<dbReference type="SUPFAM" id="SSF55874">
    <property type="entry name" value="ATPase domain of HSP90 chaperone/DNA topoisomerase II/histidine kinase"/>
    <property type="match status" value="1"/>
</dbReference>
<keyword evidence="2" id="KW-1185">Reference proteome</keyword>
<dbReference type="PANTHER" id="PTHR32387:SF0">
    <property type="entry name" value="PROTEIN NO VEIN"/>
    <property type="match status" value="1"/>
</dbReference>
<dbReference type="AlphaFoldDB" id="A0A8H6JS29"/>
<dbReference type="NCBIfam" id="NF047352">
    <property type="entry name" value="P_loop_sacsin"/>
    <property type="match status" value="1"/>
</dbReference>
<dbReference type="Gene3D" id="3.30.565.10">
    <property type="entry name" value="Histidine kinase-like ATPase, C-terminal domain"/>
    <property type="match status" value="1"/>
</dbReference>
<reference evidence="1 2" key="1">
    <citation type="journal article" date="2020" name="Phytopathology">
        <title>Genome Sequence Resources of Colletotrichum truncatum, C. plurivorum, C. musicola, and C. sojae: Four Species Pathogenic to Soybean (Glycine max).</title>
        <authorList>
            <person name="Rogerio F."/>
            <person name="Boufleur T.R."/>
            <person name="Ciampi-Guillardi M."/>
            <person name="Sukno S.A."/>
            <person name="Thon M.R."/>
            <person name="Massola Junior N.S."/>
            <person name="Baroncelli R."/>
        </authorList>
    </citation>
    <scope>NUCLEOTIDE SEQUENCE [LARGE SCALE GENOMIC DNA]</scope>
    <source>
        <strain evidence="1 2">LFN0009</strain>
    </source>
</reference>
<dbReference type="InterPro" id="IPR036890">
    <property type="entry name" value="HATPase_C_sf"/>
</dbReference>
<protein>
    <submittedName>
        <fullName evidence="1">Uncharacterized protein</fullName>
    </submittedName>
</protein>
<evidence type="ECO:0000313" key="1">
    <source>
        <dbReference type="EMBL" id="KAF6818304.1"/>
    </source>
</evidence>
<dbReference type="EMBL" id="WIGN01000016">
    <property type="protein sequence ID" value="KAF6818304.1"/>
    <property type="molecule type" value="Genomic_DNA"/>
</dbReference>
<name>A0A8H6JS29_9PEZI</name>
<gene>
    <name evidence="1" type="ORF">CSOJ01_01945</name>
</gene>
<dbReference type="InterPro" id="IPR052957">
    <property type="entry name" value="Auxin_embryo_med"/>
</dbReference>
<comment type="caution">
    <text evidence="1">The sequence shown here is derived from an EMBL/GenBank/DDBJ whole genome shotgun (WGS) entry which is preliminary data.</text>
</comment>
<evidence type="ECO:0000313" key="2">
    <source>
        <dbReference type="Proteomes" id="UP000652219"/>
    </source>
</evidence>
<sequence length="493" mass="56052">MSFWIKQTKSSLETFETQLNSSSGHFISELLQNADDNNYDPSVTPTFEMKLSSSPDGHTFHTSCNESGFSIEQIHSLCEIGDSTKKHQKNIDGGYIGEKGLGFKSVFSVADVVHVSSGFYSFKLDKTQDMGEFMPTPSPFPAPECSDENHSSTRVMLQIRKDHVVVEKTLQNMTPEILLFLRRLRRIEIDTGAYKSVFVATRNDNDDEFLGETRTVTAWKGLELVETSTKYIISRHIVENMPEEDKRAGVTVSEVALGFPLDCNNMVDSRLQYAFSFIPFRKSGFHFKFLIQGDFILVASRENLNLDNRWNQELRRAIPETFAKAVNRFIKSGPELRYTWPEYLGHGTLVDEFWRELETSIVKHLGNLHILQSRAAGDDCFQKPSDVVFIPPAYRLDGNALIDSPDQRRRQLAFEYTPDDKLSPGLKRLGLQMIGFYCFIDTFCEWIAKQEPTVLDDMTEEWHTKVAEHLLNGGLPSKSKLQKIAIVPTTSGE</sequence>
<proteinExistence type="predicted"/>
<accession>A0A8H6JS29</accession>
<organism evidence="1 2">
    <name type="scientific">Colletotrichum sojae</name>
    <dbReference type="NCBI Taxonomy" id="2175907"/>
    <lineage>
        <taxon>Eukaryota</taxon>
        <taxon>Fungi</taxon>
        <taxon>Dikarya</taxon>
        <taxon>Ascomycota</taxon>
        <taxon>Pezizomycotina</taxon>
        <taxon>Sordariomycetes</taxon>
        <taxon>Hypocreomycetidae</taxon>
        <taxon>Glomerellales</taxon>
        <taxon>Glomerellaceae</taxon>
        <taxon>Colletotrichum</taxon>
        <taxon>Colletotrichum orchidearum species complex</taxon>
    </lineage>
</organism>
<dbReference type="Proteomes" id="UP000652219">
    <property type="component" value="Unassembled WGS sequence"/>
</dbReference>